<comment type="caution">
    <text evidence="2">The sequence shown here is derived from an EMBL/GenBank/DDBJ whole genome shotgun (WGS) entry which is preliminary data.</text>
</comment>
<feature type="region of interest" description="Disordered" evidence="1">
    <location>
        <begin position="1"/>
        <end position="22"/>
    </location>
</feature>
<dbReference type="RefSeq" id="WP_132289702.1">
    <property type="nucleotide sequence ID" value="NZ_SKBM01000011.1"/>
</dbReference>
<dbReference type="Proteomes" id="UP000295023">
    <property type="component" value="Unassembled WGS sequence"/>
</dbReference>
<keyword evidence="3" id="KW-1185">Reference proteome</keyword>
<protein>
    <submittedName>
        <fullName evidence="2">Uncharacterized protein</fullName>
    </submittedName>
</protein>
<accession>A0A4R4DMX1</accession>
<proteinExistence type="predicted"/>
<evidence type="ECO:0000256" key="1">
    <source>
        <dbReference type="SAM" id="MobiDB-lite"/>
    </source>
</evidence>
<evidence type="ECO:0000313" key="3">
    <source>
        <dbReference type="Proteomes" id="UP000295023"/>
    </source>
</evidence>
<dbReference type="EMBL" id="SKBM01000011">
    <property type="protein sequence ID" value="TCZ61080.1"/>
    <property type="molecule type" value="Genomic_DNA"/>
</dbReference>
<reference evidence="2 3" key="1">
    <citation type="submission" date="2019-03" db="EMBL/GenBank/DDBJ databases">
        <title>Paracraurococcus aquatilis NE82 genome sequence.</title>
        <authorList>
            <person name="Zhao Y."/>
            <person name="Du Z."/>
        </authorList>
    </citation>
    <scope>NUCLEOTIDE SEQUENCE [LARGE SCALE GENOMIC DNA]</scope>
    <source>
        <strain evidence="2 3">NE82</strain>
    </source>
</reference>
<name>A0A4R4DMX1_9PROT</name>
<dbReference type="AlphaFoldDB" id="A0A4R4DMX1"/>
<organism evidence="2 3">
    <name type="scientific">Roseicella aquatilis</name>
    <dbReference type="NCBI Taxonomy" id="2527868"/>
    <lineage>
        <taxon>Bacteria</taxon>
        <taxon>Pseudomonadati</taxon>
        <taxon>Pseudomonadota</taxon>
        <taxon>Alphaproteobacteria</taxon>
        <taxon>Acetobacterales</taxon>
        <taxon>Roseomonadaceae</taxon>
        <taxon>Roseicella</taxon>
    </lineage>
</organism>
<sequence length="80" mass="8332">MPDLPLPPLIGSARPTGPEVQRAAHRLRRALARSCPPESALLDLQAYLVALRPGLPRVLAREQAEAILAAIGGPPPASAA</sequence>
<evidence type="ECO:0000313" key="2">
    <source>
        <dbReference type="EMBL" id="TCZ61080.1"/>
    </source>
</evidence>
<gene>
    <name evidence="2" type="ORF">EXY23_13190</name>
</gene>